<protein>
    <submittedName>
        <fullName evidence="1">Uncharacterized protein</fullName>
    </submittedName>
</protein>
<gene>
    <name evidence="1" type="ORF">KY290_034233</name>
</gene>
<dbReference type="Proteomes" id="UP000826656">
    <property type="component" value="Unassembled WGS sequence"/>
</dbReference>
<reference evidence="1 2" key="1">
    <citation type="journal article" date="2021" name="bioRxiv">
        <title>Chromosome-scale and haplotype-resolved genome assembly of a tetraploid potato cultivar.</title>
        <authorList>
            <person name="Sun H."/>
            <person name="Jiao W.-B."/>
            <person name="Krause K."/>
            <person name="Campoy J.A."/>
            <person name="Goel M."/>
            <person name="Folz-Donahue K."/>
            <person name="Kukat C."/>
            <person name="Huettel B."/>
            <person name="Schneeberger K."/>
        </authorList>
    </citation>
    <scope>NUCLEOTIDE SEQUENCE [LARGE SCALE GENOMIC DNA]</scope>
    <source>
        <strain evidence="1">SolTubOtavaFocal</strain>
        <tissue evidence="1">Leaves</tissue>
    </source>
</reference>
<sequence length="134" mass="15280">MRYMLIIYIPLIVGEEKVVLLVEGLMLLRKDGRLLKWTNQPQKMITQLVILVPFQGVKLRNSLPGHQFCKLHGIRATRAQDLGSETSELFLASWEKVSATWVLENTSRLAVPASFHLFQRTAVLVLFLSFESVT</sequence>
<organism evidence="1 2">
    <name type="scientific">Solanum tuberosum</name>
    <name type="common">Potato</name>
    <dbReference type="NCBI Taxonomy" id="4113"/>
    <lineage>
        <taxon>Eukaryota</taxon>
        <taxon>Viridiplantae</taxon>
        <taxon>Streptophyta</taxon>
        <taxon>Embryophyta</taxon>
        <taxon>Tracheophyta</taxon>
        <taxon>Spermatophyta</taxon>
        <taxon>Magnoliopsida</taxon>
        <taxon>eudicotyledons</taxon>
        <taxon>Gunneridae</taxon>
        <taxon>Pentapetalae</taxon>
        <taxon>asterids</taxon>
        <taxon>lamiids</taxon>
        <taxon>Solanales</taxon>
        <taxon>Solanaceae</taxon>
        <taxon>Solanoideae</taxon>
        <taxon>Solaneae</taxon>
        <taxon>Solanum</taxon>
    </lineage>
</organism>
<evidence type="ECO:0000313" key="1">
    <source>
        <dbReference type="EMBL" id="KAH0741190.1"/>
    </source>
</evidence>
<name>A0ABQ7U2R8_SOLTU</name>
<comment type="caution">
    <text evidence="1">The sequence shown here is derived from an EMBL/GenBank/DDBJ whole genome shotgun (WGS) entry which is preliminary data.</text>
</comment>
<dbReference type="EMBL" id="JAIVGD010000026">
    <property type="protein sequence ID" value="KAH0741190.1"/>
    <property type="molecule type" value="Genomic_DNA"/>
</dbReference>
<accession>A0ABQ7U2R8</accession>
<proteinExistence type="predicted"/>
<keyword evidence="2" id="KW-1185">Reference proteome</keyword>
<evidence type="ECO:0000313" key="2">
    <source>
        <dbReference type="Proteomes" id="UP000826656"/>
    </source>
</evidence>